<evidence type="ECO:0000313" key="4">
    <source>
        <dbReference type="Proteomes" id="UP001152798"/>
    </source>
</evidence>
<dbReference type="GO" id="GO:0005509">
    <property type="term" value="F:calcium ion binding"/>
    <property type="evidence" value="ECO:0007669"/>
    <property type="project" value="InterPro"/>
</dbReference>
<dbReference type="Gene3D" id="1.20.90.10">
    <property type="entry name" value="Phospholipase A2 domain"/>
    <property type="match status" value="1"/>
</dbReference>
<reference evidence="3" key="1">
    <citation type="submission" date="2022-01" db="EMBL/GenBank/DDBJ databases">
        <authorList>
            <person name="King R."/>
        </authorList>
    </citation>
    <scope>NUCLEOTIDE SEQUENCE</scope>
</reference>
<dbReference type="PANTHER" id="PTHR12824">
    <property type="entry name" value="GROUP XII SECRETORY PHOSPHOLIPASE A2 FAMILY MEMBER"/>
    <property type="match status" value="1"/>
</dbReference>
<organism evidence="3 4">
    <name type="scientific">Nezara viridula</name>
    <name type="common">Southern green stink bug</name>
    <name type="synonym">Cimex viridulus</name>
    <dbReference type="NCBI Taxonomy" id="85310"/>
    <lineage>
        <taxon>Eukaryota</taxon>
        <taxon>Metazoa</taxon>
        <taxon>Ecdysozoa</taxon>
        <taxon>Arthropoda</taxon>
        <taxon>Hexapoda</taxon>
        <taxon>Insecta</taxon>
        <taxon>Pterygota</taxon>
        <taxon>Neoptera</taxon>
        <taxon>Paraneoptera</taxon>
        <taxon>Hemiptera</taxon>
        <taxon>Heteroptera</taxon>
        <taxon>Panheteroptera</taxon>
        <taxon>Pentatomomorpha</taxon>
        <taxon>Pentatomoidea</taxon>
        <taxon>Pentatomidae</taxon>
        <taxon>Pentatominae</taxon>
        <taxon>Nezara</taxon>
    </lineage>
</organism>
<dbReference type="GO" id="GO:0050482">
    <property type="term" value="P:arachidonate secretion"/>
    <property type="evidence" value="ECO:0007669"/>
    <property type="project" value="InterPro"/>
</dbReference>
<dbReference type="GO" id="GO:0006644">
    <property type="term" value="P:phospholipid metabolic process"/>
    <property type="evidence" value="ECO:0007669"/>
    <property type="project" value="InterPro"/>
</dbReference>
<dbReference type="AlphaFoldDB" id="A0A9P0HP22"/>
<dbReference type="PANTHER" id="PTHR12824:SF8">
    <property type="entry name" value="GXIVSPLA2, ISOFORM A"/>
    <property type="match status" value="1"/>
</dbReference>
<comment type="subcellular location">
    <subcellularLocation>
        <location evidence="1">Secreted</location>
    </subcellularLocation>
</comment>
<dbReference type="Proteomes" id="UP001152798">
    <property type="component" value="Chromosome 6"/>
</dbReference>
<protein>
    <recommendedName>
        <fullName evidence="5">Group XIIA secretory phospholipase A2</fullName>
    </recommendedName>
</protein>
<dbReference type="GO" id="GO:0016042">
    <property type="term" value="P:lipid catabolic process"/>
    <property type="evidence" value="ECO:0007669"/>
    <property type="project" value="InterPro"/>
</dbReference>
<accession>A0A9P0HP22</accession>
<dbReference type="SUPFAM" id="SSF48619">
    <property type="entry name" value="Phospholipase A2, PLA2"/>
    <property type="match status" value="1"/>
</dbReference>
<dbReference type="InterPro" id="IPR033113">
    <property type="entry name" value="PLA2_histidine"/>
</dbReference>
<keyword evidence="4" id="KW-1185">Reference proteome</keyword>
<dbReference type="InterPro" id="IPR036444">
    <property type="entry name" value="PLipase_A2_dom_sf"/>
</dbReference>
<name>A0A9P0HP22_NEZVI</name>
<dbReference type="GO" id="GO:0005576">
    <property type="term" value="C:extracellular region"/>
    <property type="evidence" value="ECO:0007669"/>
    <property type="project" value="UniProtKB-SubCell"/>
</dbReference>
<evidence type="ECO:0000313" key="3">
    <source>
        <dbReference type="EMBL" id="CAH1405644.1"/>
    </source>
</evidence>
<proteinExistence type="predicted"/>
<dbReference type="PROSITE" id="PS00118">
    <property type="entry name" value="PA2_HIS"/>
    <property type="match status" value="1"/>
</dbReference>
<evidence type="ECO:0000256" key="2">
    <source>
        <dbReference type="ARBA" id="ARBA00022525"/>
    </source>
</evidence>
<evidence type="ECO:0008006" key="5">
    <source>
        <dbReference type="Google" id="ProtNLM"/>
    </source>
</evidence>
<keyword evidence="2" id="KW-0964">Secreted</keyword>
<gene>
    <name evidence="3" type="ORF">NEZAVI_LOCUS13808</name>
</gene>
<dbReference type="OrthoDB" id="3935740at2759"/>
<dbReference type="EMBL" id="OV725082">
    <property type="protein sequence ID" value="CAH1405644.1"/>
    <property type="molecule type" value="Genomic_DNA"/>
</dbReference>
<evidence type="ECO:0000256" key="1">
    <source>
        <dbReference type="ARBA" id="ARBA00004613"/>
    </source>
</evidence>
<dbReference type="InterPro" id="IPR010711">
    <property type="entry name" value="PLA2G12"/>
</dbReference>
<sequence>MDISKTKIIIYLLTFAGYAWSGYGRNVLANLRDAVLSAESFFGDFAVKVVEVVKQLKTVHDTLNESLEEDCVWTCPGGGKAVKNKYHKPISNGCGPMGMEIDASLPYPEMTKCCNEHDQCYGTCNIDKDSCDLSFKKCLYKICETVKENEINLKGCKASAKLLYTGTATMGCKFYLDSQKEACYCSPKKQKKSHSEL</sequence>
<dbReference type="GO" id="GO:0004623">
    <property type="term" value="F:phospholipase A2 activity"/>
    <property type="evidence" value="ECO:0007669"/>
    <property type="project" value="InterPro"/>
</dbReference>
<dbReference type="Pfam" id="PF06951">
    <property type="entry name" value="PLA2G12"/>
    <property type="match status" value="1"/>
</dbReference>